<organism evidence="2 3">
    <name type="scientific">Paenibacillus glycanilyticus</name>
    <dbReference type="NCBI Taxonomy" id="126569"/>
    <lineage>
        <taxon>Bacteria</taxon>
        <taxon>Bacillati</taxon>
        <taxon>Bacillota</taxon>
        <taxon>Bacilli</taxon>
        <taxon>Bacillales</taxon>
        <taxon>Paenibacillaceae</taxon>
        <taxon>Paenibacillus</taxon>
    </lineage>
</organism>
<evidence type="ECO:0000256" key="1">
    <source>
        <dbReference type="SAM" id="SignalP"/>
    </source>
</evidence>
<gene>
    <name evidence="2" type="ORF">PghCCS26_54420</name>
</gene>
<feature type="chain" id="PRO_5046378719" description="Lipoprotein" evidence="1">
    <location>
        <begin position="23"/>
        <end position="151"/>
    </location>
</feature>
<keyword evidence="3" id="KW-1185">Reference proteome</keyword>
<accession>A0ABQ6NT76</accession>
<dbReference type="RefSeq" id="WP_317982001.1">
    <property type="nucleotide sequence ID" value="NZ_BTCL01000028.1"/>
</dbReference>
<reference evidence="2 3" key="1">
    <citation type="submission" date="2023-05" db="EMBL/GenBank/DDBJ databases">
        <title>Draft genome of Paenibacillus sp. CCS26.</title>
        <authorList>
            <person name="Akita H."/>
            <person name="Shinto Y."/>
            <person name="Kimura Z."/>
        </authorList>
    </citation>
    <scope>NUCLEOTIDE SEQUENCE [LARGE SCALE GENOMIC DNA]</scope>
    <source>
        <strain evidence="2 3">CCS26</strain>
    </source>
</reference>
<feature type="signal peptide" evidence="1">
    <location>
        <begin position="1"/>
        <end position="22"/>
    </location>
</feature>
<evidence type="ECO:0000313" key="2">
    <source>
        <dbReference type="EMBL" id="GMK48312.1"/>
    </source>
</evidence>
<protein>
    <recommendedName>
        <fullName evidence="4">Lipoprotein</fullName>
    </recommendedName>
</protein>
<keyword evidence="1" id="KW-0732">Signal</keyword>
<dbReference type="EMBL" id="BTCL01000028">
    <property type="protein sequence ID" value="GMK48312.1"/>
    <property type="molecule type" value="Genomic_DNA"/>
</dbReference>
<dbReference type="PROSITE" id="PS51257">
    <property type="entry name" value="PROKAR_LIPOPROTEIN"/>
    <property type="match status" value="1"/>
</dbReference>
<comment type="caution">
    <text evidence="2">The sequence shown here is derived from an EMBL/GenBank/DDBJ whole genome shotgun (WGS) entry which is preliminary data.</text>
</comment>
<name>A0ABQ6NT76_9BACL</name>
<proteinExistence type="predicted"/>
<sequence length="151" mass="17155">MRGFVYSLFLGMIFLLGACTQAEEVQHVEAFGIEVMEQNAEGLYEPAGFKKVNSIITTKKDRNYIRVELKSVEDFYDTGGKYIKTVVTHEQGYKSNVLDTKDGFHRTEELHEPSTILIPDEGAENFRGDQLSSDELGQLKKHVQSFMKLVD</sequence>
<dbReference type="Proteomes" id="UP001285921">
    <property type="component" value="Unassembled WGS sequence"/>
</dbReference>
<evidence type="ECO:0000313" key="3">
    <source>
        <dbReference type="Proteomes" id="UP001285921"/>
    </source>
</evidence>
<evidence type="ECO:0008006" key="4">
    <source>
        <dbReference type="Google" id="ProtNLM"/>
    </source>
</evidence>